<feature type="compositionally biased region" description="Low complexity" evidence="1">
    <location>
        <begin position="1"/>
        <end position="12"/>
    </location>
</feature>
<dbReference type="Proteomes" id="UP001210925">
    <property type="component" value="Unassembled WGS sequence"/>
</dbReference>
<gene>
    <name evidence="2" type="ORF">HK103_001099</name>
    <name evidence="3" type="ORF">HK103_001105</name>
</gene>
<sequence>MTIPLPQYQDSPPDYPPEAQSSPFAAPGYNQVSTTQWYHIYRESIYDRNAHVKHQDKTEHKFYVHFHYERPQKQVGYIVVVRPWKYDFHWVDKNGPIAMSIEPILQSAKQFPDFLIKDNATRKEIIIDRGSSFSRKYKWELDGVTYCWKGMTLSANMQLLQYPEKKVVAMYHRNSRFSFKKEGKMAIEPEYYGMTNIIIVTGMAAEIWEYGDEDDLDTGLSVGK</sequence>
<dbReference type="AlphaFoldDB" id="A0AAD5UB50"/>
<evidence type="ECO:0000313" key="3">
    <source>
        <dbReference type="EMBL" id="KAJ3252909.1"/>
    </source>
</evidence>
<dbReference type="EMBL" id="JADGKB010000126">
    <property type="protein sequence ID" value="KAJ3252903.1"/>
    <property type="molecule type" value="Genomic_DNA"/>
</dbReference>
<proteinExistence type="predicted"/>
<dbReference type="EMBL" id="JADGKB010000126">
    <property type="protein sequence ID" value="KAJ3252909.1"/>
    <property type="molecule type" value="Genomic_DNA"/>
</dbReference>
<reference evidence="3" key="1">
    <citation type="submission" date="2020-05" db="EMBL/GenBank/DDBJ databases">
        <title>Phylogenomic resolution of chytrid fungi.</title>
        <authorList>
            <person name="Stajich J.E."/>
            <person name="Amses K."/>
            <person name="Simmons R."/>
            <person name="Seto K."/>
            <person name="Myers J."/>
            <person name="Bonds A."/>
            <person name="Quandt C.A."/>
            <person name="Barry K."/>
            <person name="Liu P."/>
            <person name="Grigoriev I."/>
            <person name="Longcore J.E."/>
            <person name="James T.Y."/>
        </authorList>
    </citation>
    <scope>NUCLEOTIDE SEQUENCE</scope>
    <source>
        <strain evidence="3">PLAUS21</strain>
    </source>
</reference>
<organism evidence="3 4">
    <name type="scientific">Boothiomyces macroporosus</name>
    <dbReference type="NCBI Taxonomy" id="261099"/>
    <lineage>
        <taxon>Eukaryota</taxon>
        <taxon>Fungi</taxon>
        <taxon>Fungi incertae sedis</taxon>
        <taxon>Chytridiomycota</taxon>
        <taxon>Chytridiomycota incertae sedis</taxon>
        <taxon>Chytridiomycetes</taxon>
        <taxon>Rhizophydiales</taxon>
        <taxon>Terramycetaceae</taxon>
        <taxon>Boothiomyces</taxon>
    </lineage>
</organism>
<evidence type="ECO:0000313" key="2">
    <source>
        <dbReference type="EMBL" id="KAJ3252903.1"/>
    </source>
</evidence>
<protein>
    <submittedName>
        <fullName evidence="3">Uncharacterized protein</fullName>
    </submittedName>
</protein>
<comment type="caution">
    <text evidence="3">The sequence shown here is derived from an EMBL/GenBank/DDBJ whole genome shotgun (WGS) entry which is preliminary data.</text>
</comment>
<name>A0AAD5UB50_9FUNG</name>
<feature type="region of interest" description="Disordered" evidence="1">
    <location>
        <begin position="1"/>
        <end position="26"/>
    </location>
</feature>
<accession>A0AAD5UB50</accession>
<evidence type="ECO:0000313" key="4">
    <source>
        <dbReference type="Proteomes" id="UP001210925"/>
    </source>
</evidence>
<evidence type="ECO:0000256" key="1">
    <source>
        <dbReference type="SAM" id="MobiDB-lite"/>
    </source>
</evidence>
<keyword evidence="4" id="KW-1185">Reference proteome</keyword>